<evidence type="ECO:0000256" key="2">
    <source>
        <dbReference type="RuleBase" id="RU003616"/>
    </source>
</evidence>
<dbReference type="PANTHER" id="PTHR31506:SF2">
    <property type="entry name" value="BES1_BZR1 HOMOLOG PROTEIN 3"/>
    <property type="match status" value="1"/>
</dbReference>
<keyword evidence="3" id="KW-1070">Brassinosteroid signaling pathway</keyword>
<comment type="similarity">
    <text evidence="3">Belongs to the BZR/LAT61 family.</text>
</comment>
<dbReference type="CDD" id="cd06464">
    <property type="entry name" value="ACD_sHsps-like"/>
    <property type="match status" value="1"/>
</dbReference>
<dbReference type="InterPro" id="IPR033264">
    <property type="entry name" value="BZR"/>
</dbReference>
<comment type="subcellular location">
    <subcellularLocation>
        <location evidence="3">Nucleus</location>
    </subcellularLocation>
</comment>
<dbReference type="GO" id="GO:0005634">
    <property type="term" value="C:nucleus"/>
    <property type="evidence" value="ECO:0007669"/>
    <property type="project" value="UniProtKB-SubCell"/>
</dbReference>
<dbReference type="PROSITE" id="PS01031">
    <property type="entry name" value="SHSP"/>
    <property type="match status" value="1"/>
</dbReference>
<dbReference type="GO" id="GO:0009742">
    <property type="term" value="P:brassinosteroid mediated signaling pathway"/>
    <property type="evidence" value="ECO:0007669"/>
    <property type="project" value="UniProtKB-UniRule"/>
</dbReference>
<reference evidence="5" key="1">
    <citation type="submission" date="2020-07" db="EMBL/GenBank/DDBJ databases">
        <authorList>
            <person name="Lin J."/>
        </authorList>
    </citation>
    <scope>NUCLEOTIDE SEQUENCE</scope>
</reference>
<protein>
    <recommendedName>
        <fullName evidence="3">Protein BZR1 homolog</fullName>
    </recommendedName>
    <alternativeName>
        <fullName evidence="3">Protein BRASSINAZOLE-RESISTANT 1 homolog</fullName>
    </alternativeName>
</protein>
<keyword evidence="3" id="KW-0805">Transcription regulation</keyword>
<dbReference type="SUPFAM" id="SSF49764">
    <property type="entry name" value="HSP20-like chaperones"/>
    <property type="match status" value="1"/>
</dbReference>
<dbReference type="InterPro" id="IPR008978">
    <property type="entry name" value="HSP20-like_chaperone"/>
</dbReference>
<keyword evidence="3" id="KW-0804">Transcription</keyword>
<evidence type="ECO:0000256" key="1">
    <source>
        <dbReference type="PROSITE-ProRule" id="PRU00285"/>
    </source>
</evidence>
<gene>
    <name evidence="5" type="ORF">CB5_LOCUS5427</name>
</gene>
<dbReference type="PANTHER" id="PTHR31506">
    <property type="entry name" value="BES1/BZR1 HOMOLOG PROTEIN 3-RELATED"/>
    <property type="match status" value="1"/>
</dbReference>
<feature type="domain" description="SHSP" evidence="4">
    <location>
        <begin position="259"/>
        <end position="384"/>
    </location>
</feature>
<evidence type="ECO:0000259" key="4">
    <source>
        <dbReference type="PROSITE" id="PS01031"/>
    </source>
</evidence>
<dbReference type="GO" id="GO:0003677">
    <property type="term" value="F:DNA binding"/>
    <property type="evidence" value="ECO:0007669"/>
    <property type="project" value="UniProtKB-UniRule"/>
</dbReference>
<evidence type="ECO:0000313" key="5">
    <source>
        <dbReference type="EMBL" id="CAD1822216.1"/>
    </source>
</evidence>
<name>A0A6V7NV60_ANACO</name>
<dbReference type="Gene3D" id="2.60.40.790">
    <property type="match status" value="1"/>
</dbReference>
<dbReference type="GO" id="GO:0006351">
    <property type="term" value="P:DNA-templated transcription"/>
    <property type="evidence" value="ECO:0007669"/>
    <property type="project" value="InterPro"/>
</dbReference>
<dbReference type="Pfam" id="PF00011">
    <property type="entry name" value="HSP20"/>
    <property type="match status" value="1"/>
</dbReference>
<dbReference type="GO" id="GO:0003700">
    <property type="term" value="F:DNA-binding transcription factor activity"/>
    <property type="evidence" value="ECO:0007669"/>
    <property type="project" value="UniProtKB-UniRule"/>
</dbReference>
<evidence type="ECO:0000256" key="3">
    <source>
        <dbReference type="RuleBase" id="RU369040"/>
    </source>
</evidence>
<accession>A0A6V7NV60</accession>
<keyword evidence="3" id="KW-0238">DNA-binding</keyword>
<comment type="similarity">
    <text evidence="1 2">Belongs to the small heat shock protein (HSP20) family.</text>
</comment>
<proteinExistence type="inferred from homology"/>
<dbReference type="AlphaFoldDB" id="A0A6V7NV60"/>
<organism evidence="5">
    <name type="scientific">Ananas comosus var. bracteatus</name>
    <name type="common">red pineapple</name>
    <dbReference type="NCBI Taxonomy" id="296719"/>
    <lineage>
        <taxon>Eukaryota</taxon>
        <taxon>Viridiplantae</taxon>
        <taxon>Streptophyta</taxon>
        <taxon>Embryophyta</taxon>
        <taxon>Tracheophyta</taxon>
        <taxon>Spermatophyta</taxon>
        <taxon>Magnoliopsida</taxon>
        <taxon>Liliopsida</taxon>
        <taxon>Poales</taxon>
        <taxon>Bromeliaceae</taxon>
        <taxon>Bromelioideae</taxon>
        <taxon>Ananas</taxon>
    </lineage>
</organism>
<comment type="function">
    <text evidence="3">Functions in brassinosteroid signaling. May function as transcriptional repressor.</text>
</comment>
<dbReference type="InterPro" id="IPR002068">
    <property type="entry name" value="A-crystallin/Hsp20_dom"/>
</dbReference>
<dbReference type="EMBL" id="LR862142">
    <property type="protein sequence ID" value="CAD1822216.1"/>
    <property type="molecule type" value="Genomic_DNA"/>
</dbReference>
<sequence length="385" mass="42447">MVCRVPNLIRRSIISHSQPCGVKPLWSLQGGNSGQRRGQQGCIEDVHPGQSGTCSPVMPGAPSCADVLMPDIRVSDEFAFGSSSSDTNRMAGPVKAWEGERIHEECGSDDLELTLGNSKRVERDGGALRGRAEATGAYLRTRSGRPCSFPHTPNLFPMSCSSTLNTIPRRSDNTLFFARQGSTSQANYMQQSTKQNFESGVSCSRTGVSCRQLPEGRMSSRPAQMTSRLCNSGVETLNDATPQFARQGKIEKLQQASVSTGCDWSPRMDVAETRANYVVTVELPGVRISDIRVEVDEQSILTVTGERSIQQQTAQIYPENCRPKYHQKQILQGPYRVVWALPNDANKDNVTAKFGWVSSHHISKSMRTEKVEEPQFFKSSIKKAL</sequence>